<dbReference type="GO" id="GO:0006144">
    <property type="term" value="P:purine nucleobase metabolic process"/>
    <property type="evidence" value="ECO:0007669"/>
    <property type="project" value="UniProtKB-KW"/>
</dbReference>
<dbReference type="Pfam" id="PF00445">
    <property type="entry name" value="Ribonuclease_T2"/>
    <property type="match status" value="4"/>
</dbReference>
<dbReference type="PROSITE" id="PS00531">
    <property type="entry name" value="RNASE_T2_2"/>
    <property type="match status" value="2"/>
</dbReference>
<evidence type="ECO:0000256" key="8">
    <source>
        <dbReference type="ARBA" id="ARBA00022786"/>
    </source>
</evidence>
<evidence type="ECO:0000259" key="15">
    <source>
        <dbReference type="PROSITE" id="PS50072"/>
    </source>
</evidence>
<keyword evidence="11" id="KW-0413">Isomerase</keyword>
<dbReference type="Gene3D" id="3.30.40.10">
    <property type="entry name" value="Zinc/RING finger domain, C3HC4 (zinc finger)"/>
    <property type="match status" value="1"/>
</dbReference>
<dbReference type="InterPro" id="IPR002130">
    <property type="entry name" value="Cyclophilin-type_PPIase_dom"/>
</dbReference>
<feature type="compositionally biased region" description="Polar residues" evidence="14">
    <location>
        <begin position="244"/>
        <end position="254"/>
    </location>
</feature>
<comment type="caution">
    <text evidence="17">The sequence shown here is derived from an EMBL/GenBank/DDBJ whole genome shotgun (WGS) entry which is preliminary data.</text>
</comment>
<dbReference type="CDD" id="cd01923">
    <property type="entry name" value="cyclophilin_RING"/>
    <property type="match status" value="1"/>
</dbReference>
<feature type="non-terminal residue" evidence="17">
    <location>
        <position position="1238"/>
    </location>
</feature>
<dbReference type="Gene3D" id="1.10.3330.10">
    <property type="entry name" value="Oxo-4-hydroxy-4-carboxy-5-ureidoimidazoline decarboxylase"/>
    <property type="match status" value="1"/>
</dbReference>
<comment type="catalytic activity">
    <reaction evidence="1">
        <text>S-ubiquitinyl-[E2 ubiquitin-conjugating enzyme]-L-cysteine + [acceptor protein]-L-lysine = [E2 ubiquitin-conjugating enzyme]-L-cysteine + N(6)-ubiquitinyl-[acceptor protein]-L-lysine.</text>
        <dbReference type="EC" id="2.3.2.27"/>
    </reaction>
</comment>
<evidence type="ECO:0000256" key="12">
    <source>
        <dbReference type="ARBA" id="ARBA00023242"/>
    </source>
</evidence>
<dbReference type="CDD" id="cd01061">
    <property type="entry name" value="RNase_T2_euk"/>
    <property type="match status" value="1"/>
</dbReference>
<dbReference type="GO" id="GO:0033897">
    <property type="term" value="F:ribonuclease T2 activity"/>
    <property type="evidence" value="ECO:0007669"/>
    <property type="project" value="InterPro"/>
</dbReference>
<proteinExistence type="inferred from homology"/>
<keyword evidence="8" id="KW-0833">Ubl conjugation pathway</keyword>
<keyword evidence="7" id="KW-0808">Transferase</keyword>
<name>A0A3M7KUN6_AUXPR</name>
<dbReference type="GO" id="GO:0061630">
    <property type="term" value="F:ubiquitin protein ligase activity"/>
    <property type="evidence" value="ECO:0007669"/>
    <property type="project" value="UniProtKB-EC"/>
</dbReference>
<dbReference type="Proteomes" id="UP000279271">
    <property type="component" value="Unassembled WGS sequence"/>
</dbReference>
<comment type="function">
    <text evidence="3">May catalyze the cis-trans isomerization of proline imidic peptide bonds in oligopeptides thereby assisting the folding of proteins. May also function as a chaperone, playing a role in intracellular transport of proteins. May also have a protein ubiquitin ligase activity acting as an E3 ubiquitin protein ligase or as a ubiquitin-ubiquitin ligase promoting elongation of ubiquitin chains on proteins.</text>
</comment>
<dbReference type="SUPFAM" id="SSF50891">
    <property type="entry name" value="Cyclophilin-like"/>
    <property type="match status" value="1"/>
</dbReference>
<dbReference type="PANTHER" id="PTHR11240:SF22">
    <property type="entry name" value="RIBONUCLEASE T2"/>
    <property type="match status" value="1"/>
</dbReference>
<feature type="region of interest" description="Disordered" evidence="14">
    <location>
        <begin position="237"/>
        <end position="308"/>
    </location>
</feature>
<dbReference type="PANTHER" id="PTHR11240">
    <property type="entry name" value="RIBONUCLEASE T2"/>
    <property type="match status" value="1"/>
</dbReference>
<dbReference type="GO" id="GO:0006457">
    <property type="term" value="P:protein folding"/>
    <property type="evidence" value="ECO:0007669"/>
    <property type="project" value="InterPro"/>
</dbReference>
<dbReference type="InterPro" id="IPR036778">
    <property type="entry name" value="OHCU_decarboxylase_sf"/>
</dbReference>
<protein>
    <recommendedName>
        <fullName evidence="19">Peptidylprolyl isomerase</fullName>
    </recommendedName>
</protein>
<dbReference type="PROSITE" id="PS00170">
    <property type="entry name" value="CSA_PPIASE_1"/>
    <property type="match status" value="1"/>
</dbReference>
<evidence type="ECO:0000256" key="7">
    <source>
        <dbReference type="ARBA" id="ARBA00022679"/>
    </source>
</evidence>
<evidence type="ECO:0000256" key="2">
    <source>
        <dbReference type="ARBA" id="ARBA00000971"/>
    </source>
</evidence>
<accession>A0A3M7KUN6</accession>
<dbReference type="GO" id="GO:0006401">
    <property type="term" value="P:RNA catabolic process"/>
    <property type="evidence" value="ECO:0007669"/>
    <property type="project" value="UniProtKB-ARBA"/>
</dbReference>
<evidence type="ECO:0000256" key="11">
    <source>
        <dbReference type="ARBA" id="ARBA00023235"/>
    </source>
</evidence>
<dbReference type="PRINTS" id="PR00153">
    <property type="entry name" value="CSAPPISMRASE"/>
</dbReference>
<evidence type="ECO:0000256" key="9">
    <source>
        <dbReference type="ARBA" id="ARBA00023110"/>
    </source>
</evidence>
<dbReference type="InterPro" id="IPR026951">
    <property type="entry name" value="PPIL2_U-box_dom"/>
</dbReference>
<comment type="subcellular location">
    <subcellularLocation>
        <location evidence="4">Nucleus</location>
    </subcellularLocation>
</comment>
<dbReference type="PROSITE" id="PS51698">
    <property type="entry name" value="U_BOX"/>
    <property type="match status" value="1"/>
</dbReference>
<dbReference type="Gene3D" id="3.90.730.10">
    <property type="entry name" value="Ribonuclease T2-like"/>
    <property type="match status" value="3"/>
</dbReference>
<evidence type="ECO:0000256" key="1">
    <source>
        <dbReference type="ARBA" id="ARBA00000900"/>
    </source>
</evidence>
<dbReference type="InterPro" id="IPR001568">
    <property type="entry name" value="RNase_T2-like"/>
</dbReference>
<sequence>DRAYLTATEWKEEWGGHKAGPRGVPFKSLPFHCCAISFQPFEDAVCTADGTVFDIVHAVPYIQKFHKHPVTGEPLELKDLIRLHWHKNTDGEYACPTLGKVFTPHTHIVAIRTSGNVYCHEAVQELNLKTKNLRDLLTDEPFTRKDIIQIQAMQDPLNLSGKNLAEFDHVKKELTVESAEERAAREAQPMNGIRAVDEDTQRVLSSLNTKEAELVFEAGGGGRKAEAERLLAKALQAATGKGDASNTAVPTQPGGTDPRLRQVSAPRAELNVSFRPGASTWNTDEPAPSAPSTSGQAGQAPAFDASAGRPLPKPYSAKFVVGHSTTGAASRAFTSTAMTPVTRNERTMELIELKPTKKGYMRLHTSLGDLNLELHADLAPKTCENFFALLEGGYYTGTAFHRSIKNFMIQGGDPTGTGKGGESVFGGKFKDELTSALLHSGRGVLSMANSGPGTNGSQFFILYKSAHHLDYKHTVFGRVVGGFETLTLMEKVPVDDEDRPLQPITITGASVFVNPYKELLEEEAKAAAAKSATEAKEAARETESAAPIQPFFALPSADDGEGGMLLHESTLSTRICAASACKKKNDPGFDFFILNSEAFTLHGLWPNYEGGGFPEYCNCSNIFSAAKLGKNVTDSMACNWISYKGANAKFWNYQWEKHGTCSTDVLRTQKEYFDKTLELDEKYDISTALSNAEIDPQTDNSVKKSDIVEALTAAFGVAPTLKCRKNRNILVEIWLCFNKDYTVRSCPGKTASSTCGDWVYFESGDELPAALNILYRSPPLASEEESHLGSQHILGLVLFLGLAMLAHGQATQGFENISEPGMDFFILVRQWGPAFCYFGGNCTTEAYETFTIHGLWPNYNNGSYPQFCDCADPFSLPMLEKNLTRAMDCNWPSYAEFFETTMRVDKQYDINKALRAAGIDLQKEIRVKSSDIETALTNAFGEAPVLQCGENNDFNDILEEIWLCLNEDMEIQECPPSTAYSTCDDYVFFERGAKVGSAAFTIHGLWPQYETGNSPQSCNPNDIFATTNLNQSLINSLACTWVSYTGSNQEFWSYEWSKHGTCSLTLLTTQAEYFGAAVNLNTKYEINVNAVLAKQPFQSMEKLIEGARSAWWNETPITGWLEAFAAHPRLGDRRGLAQRSGAFSDLSRDEQSSAAGAAEATLAALADWNARYEARFGHIFIACAAGTPADRMLAMVKQRVPARTLTLRRREELSPAVALAAAGAAGAASPKQRQKRSV</sequence>
<evidence type="ECO:0000256" key="4">
    <source>
        <dbReference type="ARBA" id="ARBA00004123"/>
    </source>
</evidence>
<dbReference type="InterPro" id="IPR020892">
    <property type="entry name" value="Cyclophilin-type_PPIase_CS"/>
</dbReference>
<dbReference type="GO" id="GO:0003723">
    <property type="term" value="F:RNA binding"/>
    <property type="evidence" value="ECO:0007669"/>
    <property type="project" value="InterPro"/>
</dbReference>
<feature type="domain" description="PPIase cyclophilin-type" evidence="15">
    <location>
        <begin position="364"/>
        <end position="511"/>
    </location>
</feature>
<keyword evidence="12" id="KW-0539">Nucleus</keyword>
<keyword evidence="9" id="KW-0697">Rotamase</keyword>
<evidence type="ECO:0000256" key="5">
    <source>
        <dbReference type="ARBA" id="ARBA00007469"/>
    </source>
</evidence>
<comment type="similarity">
    <text evidence="5 13">Belongs to the RNase T2 family.</text>
</comment>
<evidence type="ECO:0000256" key="14">
    <source>
        <dbReference type="SAM" id="MobiDB-lite"/>
    </source>
</evidence>
<organism evidence="17 18">
    <name type="scientific">Auxenochlorella protothecoides</name>
    <name type="common">Green microalga</name>
    <name type="synonym">Chlorella protothecoides</name>
    <dbReference type="NCBI Taxonomy" id="3075"/>
    <lineage>
        <taxon>Eukaryota</taxon>
        <taxon>Viridiplantae</taxon>
        <taxon>Chlorophyta</taxon>
        <taxon>core chlorophytes</taxon>
        <taxon>Trebouxiophyceae</taxon>
        <taxon>Chlorellales</taxon>
        <taxon>Chlorellaceae</taxon>
        <taxon>Auxenochlorella</taxon>
    </lineage>
</organism>
<dbReference type="InterPro" id="IPR013083">
    <property type="entry name" value="Znf_RING/FYVE/PHD"/>
</dbReference>
<dbReference type="AlphaFoldDB" id="A0A3M7KUN6"/>
<dbReference type="PROSITE" id="PS00530">
    <property type="entry name" value="RNASE_T2_1"/>
    <property type="match status" value="3"/>
</dbReference>
<evidence type="ECO:0000256" key="13">
    <source>
        <dbReference type="RuleBase" id="RU004328"/>
    </source>
</evidence>
<dbReference type="InterPro" id="IPR018188">
    <property type="entry name" value="RNase_T2_His_AS_1"/>
</dbReference>
<dbReference type="SUPFAM" id="SSF57850">
    <property type="entry name" value="RING/U-box"/>
    <property type="match status" value="1"/>
</dbReference>
<evidence type="ECO:0008006" key="19">
    <source>
        <dbReference type="Google" id="ProtNLM"/>
    </source>
</evidence>
<evidence type="ECO:0000313" key="17">
    <source>
        <dbReference type="EMBL" id="RMZ54243.1"/>
    </source>
</evidence>
<feature type="non-terminal residue" evidence="17">
    <location>
        <position position="1"/>
    </location>
</feature>
<dbReference type="SMART" id="SM00504">
    <property type="entry name" value="Ubox"/>
    <property type="match status" value="1"/>
</dbReference>
<dbReference type="FunFam" id="3.30.40.10:FF:000079">
    <property type="entry name" value="Peptidyl-prolyl cis-trans isomerase 2"/>
    <property type="match status" value="1"/>
</dbReference>
<reference evidence="18" key="1">
    <citation type="journal article" date="2018" name="Algal Res.">
        <title>Characterization of plant carbon substrate utilization by Auxenochlorella protothecoides.</title>
        <authorList>
            <person name="Vogler B.W."/>
            <person name="Starkenburg S.R."/>
            <person name="Sudasinghe N."/>
            <person name="Schambach J.Y."/>
            <person name="Rollin J.A."/>
            <person name="Pattathil S."/>
            <person name="Barry A.N."/>
        </authorList>
    </citation>
    <scope>NUCLEOTIDE SEQUENCE [LARGE SCALE GENOMIC DNA]</scope>
    <source>
        <strain evidence="18">UTEX 25</strain>
    </source>
</reference>
<keyword evidence="10" id="KW-1015">Disulfide bond</keyword>
<gene>
    <name evidence="17" type="ORF">APUTEX25_000594</name>
</gene>
<dbReference type="InterPro" id="IPR033697">
    <property type="entry name" value="Ribonuclease_T2_eukaryotic"/>
</dbReference>
<dbReference type="GO" id="GO:0003755">
    <property type="term" value="F:peptidyl-prolyl cis-trans isomerase activity"/>
    <property type="evidence" value="ECO:0007669"/>
    <property type="project" value="UniProtKB-KW"/>
</dbReference>
<dbReference type="InterPro" id="IPR029000">
    <property type="entry name" value="Cyclophilin-like_dom_sf"/>
</dbReference>
<dbReference type="Gene3D" id="2.40.100.10">
    <property type="entry name" value="Cyclophilin-like"/>
    <property type="match status" value="1"/>
</dbReference>
<feature type="domain" description="U-box" evidence="16">
    <location>
        <begin position="27"/>
        <end position="100"/>
    </location>
</feature>
<dbReference type="CDD" id="cd16663">
    <property type="entry name" value="RING-Ubox_PPIL2"/>
    <property type="match status" value="1"/>
</dbReference>
<evidence type="ECO:0000259" key="16">
    <source>
        <dbReference type="PROSITE" id="PS51698"/>
    </source>
</evidence>
<dbReference type="InterPro" id="IPR033130">
    <property type="entry name" value="RNase_T2_His_AS_2"/>
</dbReference>
<dbReference type="FunFam" id="2.40.100.10:FF:000014">
    <property type="entry name" value="Peptidyl-prolyl cis-trans isomerase cyp65"/>
    <property type="match status" value="1"/>
</dbReference>
<dbReference type="GO" id="GO:0016567">
    <property type="term" value="P:protein ubiquitination"/>
    <property type="evidence" value="ECO:0007669"/>
    <property type="project" value="UniProtKB-UniPathway"/>
</dbReference>
<dbReference type="EMBL" id="QOKY01000182">
    <property type="protein sequence ID" value="RMZ54243.1"/>
    <property type="molecule type" value="Genomic_DNA"/>
</dbReference>
<evidence type="ECO:0000313" key="18">
    <source>
        <dbReference type="Proteomes" id="UP000279271"/>
    </source>
</evidence>
<dbReference type="SUPFAM" id="SSF55895">
    <property type="entry name" value="Ribonuclease Rh-like"/>
    <property type="match status" value="3"/>
</dbReference>
<comment type="similarity">
    <text evidence="6">Belongs to the cyclophilin-type PPIase family. PPIL2 subfamily.</text>
</comment>
<dbReference type="SUPFAM" id="SSF158694">
    <property type="entry name" value="UraD-Like"/>
    <property type="match status" value="1"/>
</dbReference>
<dbReference type="GO" id="GO:0005634">
    <property type="term" value="C:nucleus"/>
    <property type="evidence" value="ECO:0007669"/>
    <property type="project" value="UniProtKB-SubCell"/>
</dbReference>
<comment type="catalytic activity">
    <reaction evidence="2">
        <text>[protein]-peptidylproline (omega=180) = [protein]-peptidylproline (omega=0)</text>
        <dbReference type="Rhea" id="RHEA:16237"/>
        <dbReference type="Rhea" id="RHEA-COMP:10747"/>
        <dbReference type="Rhea" id="RHEA-COMP:10748"/>
        <dbReference type="ChEBI" id="CHEBI:83833"/>
        <dbReference type="ChEBI" id="CHEBI:83834"/>
        <dbReference type="EC" id="5.2.1.8"/>
    </reaction>
</comment>
<dbReference type="Pfam" id="PF00160">
    <property type="entry name" value="Pro_isomerase"/>
    <property type="match status" value="1"/>
</dbReference>
<evidence type="ECO:0000256" key="10">
    <source>
        <dbReference type="ARBA" id="ARBA00023157"/>
    </source>
</evidence>
<evidence type="ECO:0000256" key="3">
    <source>
        <dbReference type="ARBA" id="ARBA00003697"/>
    </source>
</evidence>
<dbReference type="PROSITE" id="PS50072">
    <property type="entry name" value="CSA_PPIASE_2"/>
    <property type="match status" value="1"/>
</dbReference>
<dbReference type="InterPro" id="IPR036430">
    <property type="entry name" value="RNase_T2-like_sf"/>
</dbReference>
<dbReference type="UniPathway" id="UPA00143"/>
<dbReference type="InterPro" id="IPR003613">
    <property type="entry name" value="Ubox_domain"/>
</dbReference>
<evidence type="ECO:0000256" key="6">
    <source>
        <dbReference type="ARBA" id="ARBA00007930"/>
    </source>
</evidence>